<evidence type="ECO:0000313" key="4">
    <source>
        <dbReference type="Proteomes" id="UP000740926"/>
    </source>
</evidence>
<reference evidence="3 4" key="1">
    <citation type="journal article" date="2020" name="Microb. Genom.">
        <title>Genetic diversity of clinical and environmental Mucorales isolates obtained from an investigation of mucormycosis cases among solid organ transplant recipients.</title>
        <authorList>
            <person name="Nguyen M.H."/>
            <person name="Kaul D."/>
            <person name="Muto C."/>
            <person name="Cheng S.J."/>
            <person name="Richter R.A."/>
            <person name="Bruno V.M."/>
            <person name="Liu G."/>
            <person name="Beyhan S."/>
            <person name="Sundermann A.J."/>
            <person name="Mounaud S."/>
            <person name="Pasculle A.W."/>
            <person name="Nierman W.C."/>
            <person name="Driscoll E."/>
            <person name="Cumbie R."/>
            <person name="Clancy C.J."/>
            <person name="Dupont C.L."/>
        </authorList>
    </citation>
    <scope>NUCLEOTIDE SEQUENCE [LARGE SCALE GENOMIC DNA]</scope>
    <source>
        <strain evidence="3 4">GL24</strain>
    </source>
</reference>
<keyword evidence="4" id="KW-1185">Reference proteome</keyword>
<dbReference type="EMBL" id="JAANIU010001176">
    <property type="protein sequence ID" value="KAG1568300.1"/>
    <property type="molecule type" value="Genomic_DNA"/>
</dbReference>
<sequence length="329" mass="37853">MTQQNKQSLLIYGAATAVLAALSIGFVYYIVEDDRKVQRRKTARRAERNTLRLLSQIEQQQGAIASSISSVEPIIELECDDKAFKQKEYTLAQSNELLLRLMEQLDAIQPLTVIVVGQDSQPTEFEQELVSHLKDKKRAVIDSINGLFRRLDVCNEKMKKEVAKREEVAKEKARIEREEQERLAREEEERKRIEQEKAEKAKEEQERVAKEEALRRIEEERVAQEKVIQEADRHETIEHAVEEVLSHIADKSEDVEEAAQEVFSKITDKAESIKQAVEEVFSKDTDQVEDVEQATPRDIEQVEIERPEEEGSGIIVQAESSTIELNETQ</sequence>
<accession>A0A9P6Z0L1</accession>
<dbReference type="OMA" id="NIEDQAC"/>
<keyword evidence="2" id="KW-1133">Transmembrane helix</keyword>
<feature type="region of interest" description="Disordered" evidence="1">
    <location>
        <begin position="171"/>
        <end position="204"/>
    </location>
</feature>
<proteinExistence type="predicted"/>
<feature type="compositionally biased region" description="Polar residues" evidence="1">
    <location>
        <begin position="318"/>
        <end position="329"/>
    </location>
</feature>
<name>A0A9P6Z0L1_9FUNG</name>
<keyword evidence="2" id="KW-0472">Membrane</keyword>
<organism evidence="3 4">
    <name type="scientific">Rhizopus delemar</name>
    <dbReference type="NCBI Taxonomy" id="936053"/>
    <lineage>
        <taxon>Eukaryota</taxon>
        <taxon>Fungi</taxon>
        <taxon>Fungi incertae sedis</taxon>
        <taxon>Mucoromycota</taxon>
        <taxon>Mucoromycotina</taxon>
        <taxon>Mucoromycetes</taxon>
        <taxon>Mucorales</taxon>
        <taxon>Mucorineae</taxon>
        <taxon>Rhizopodaceae</taxon>
        <taxon>Rhizopus</taxon>
    </lineage>
</organism>
<dbReference type="Proteomes" id="UP000740926">
    <property type="component" value="Unassembled WGS sequence"/>
</dbReference>
<feature type="transmembrane region" description="Helical" evidence="2">
    <location>
        <begin position="9"/>
        <end position="31"/>
    </location>
</feature>
<feature type="region of interest" description="Disordered" evidence="1">
    <location>
        <begin position="307"/>
        <end position="329"/>
    </location>
</feature>
<evidence type="ECO:0000256" key="2">
    <source>
        <dbReference type="SAM" id="Phobius"/>
    </source>
</evidence>
<keyword evidence="2" id="KW-0812">Transmembrane</keyword>
<protein>
    <submittedName>
        <fullName evidence="3">Uncharacterized protein</fullName>
    </submittedName>
</protein>
<dbReference type="AlphaFoldDB" id="A0A9P6Z0L1"/>
<gene>
    <name evidence="3" type="ORF">G6F50_007414</name>
</gene>
<comment type="caution">
    <text evidence="3">The sequence shown here is derived from an EMBL/GenBank/DDBJ whole genome shotgun (WGS) entry which is preliminary data.</text>
</comment>
<evidence type="ECO:0000313" key="3">
    <source>
        <dbReference type="EMBL" id="KAG1568300.1"/>
    </source>
</evidence>
<evidence type="ECO:0000256" key="1">
    <source>
        <dbReference type="SAM" id="MobiDB-lite"/>
    </source>
</evidence>